<evidence type="ECO:0000256" key="13">
    <source>
        <dbReference type="SAM" id="MobiDB-lite"/>
    </source>
</evidence>
<feature type="domain" description="C2H2-type" evidence="14">
    <location>
        <begin position="329"/>
        <end position="358"/>
    </location>
</feature>
<dbReference type="PROSITE" id="PS00028">
    <property type="entry name" value="ZINC_FINGER_C2H2_1"/>
    <property type="match status" value="4"/>
</dbReference>
<evidence type="ECO:0000313" key="15">
    <source>
        <dbReference type="Ensembl" id="ENSSANP00000068184.1"/>
    </source>
</evidence>
<dbReference type="Ensembl" id="ENSSANT00000072477.1">
    <property type="protein sequence ID" value="ENSSANP00000068184.1"/>
    <property type="gene ID" value="ENSSANG00000033972.1"/>
</dbReference>
<keyword evidence="10" id="KW-0804">Transcription</keyword>
<proteinExistence type="inferred from homology"/>
<dbReference type="PANTHER" id="PTHR45718">
    <property type="entry name" value="TRANSCRIPTIONAL ACTIVATOR CUBITUS INTERRUPTUS"/>
    <property type="match status" value="1"/>
</dbReference>
<evidence type="ECO:0000256" key="12">
    <source>
        <dbReference type="PROSITE-ProRule" id="PRU00042"/>
    </source>
</evidence>
<dbReference type="GO" id="GO:0000981">
    <property type="term" value="F:DNA-binding transcription factor activity, RNA polymerase II-specific"/>
    <property type="evidence" value="ECO:0007669"/>
    <property type="project" value="TreeGrafter"/>
</dbReference>
<gene>
    <name evidence="15" type="primary">LOC107657916</name>
</gene>
<dbReference type="FunFam" id="3.30.160.60:FF:000031">
    <property type="entry name" value="GLI family zinc finger 3"/>
    <property type="match status" value="1"/>
</dbReference>
<feature type="region of interest" description="Disordered" evidence="13">
    <location>
        <begin position="1"/>
        <end position="21"/>
    </location>
</feature>
<dbReference type="SMART" id="SM00355">
    <property type="entry name" value="ZnF_C2H2"/>
    <property type="match status" value="5"/>
</dbReference>
<evidence type="ECO:0000256" key="8">
    <source>
        <dbReference type="ARBA" id="ARBA00023015"/>
    </source>
</evidence>
<feature type="compositionally biased region" description="Basic and acidic residues" evidence="13">
    <location>
        <begin position="1"/>
        <end position="10"/>
    </location>
</feature>
<dbReference type="SUPFAM" id="SSF57667">
    <property type="entry name" value="beta-beta-alpha zinc fingers"/>
    <property type="match status" value="3"/>
</dbReference>
<keyword evidence="3" id="KW-0678">Repressor</keyword>
<feature type="region of interest" description="Disordered" evidence="13">
    <location>
        <begin position="190"/>
        <end position="212"/>
    </location>
</feature>
<keyword evidence="5" id="KW-0677">Repeat</keyword>
<dbReference type="GO" id="GO:0008270">
    <property type="term" value="F:zinc ion binding"/>
    <property type="evidence" value="ECO:0007669"/>
    <property type="project" value="UniProtKB-KW"/>
</dbReference>
<keyword evidence="7" id="KW-0862">Zinc</keyword>
<dbReference type="InterPro" id="IPR013087">
    <property type="entry name" value="Znf_C2H2_type"/>
</dbReference>
<evidence type="ECO:0000256" key="3">
    <source>
        <dbReference type="ARBA" id="ARBA00022491"/>
    </source>
</evidence>
<dbReference type="GO" id="GO:0005634">
    <property type="term" value="C:nucleus"/>
    <property type="evidence" value="ECO:0007669"/>
    <property type="project" value="UniProtKB-SubCell"/>
</dbReference>
<reference evidence="15" key="2">
    <citation type="submission" date="2025-09" db="UniProtKB">
        <authorList>
            <consortium name="Ensembl"/>
        </authorList>
    </citation>
    <scope>IDENTIFICATION</scope>
</reference>
<evidence type="ECO:0000259" key="14">
    <source>
        <dbReference type="PROSITE" id="PS50157"/>
    </source>
</evidence>
<feature type="region of interest" description="Disordered" evidence="13">
    <location>
        <begin position="103"/>
        <end position="167"/>
    </location>
</feature>
<protein>
    <submittedName>
        <fullName evidence="15">Zinc finger protein GLIS1-like</fullName>
    </submittedName>
</protein>
<evidence type="ECO:0000313" key="16">
    <source>
        <dbReference type="Proteomes" id="UP000472260"/>
    </source>
</evidence>
<dbReference type="InterPro" id="IPR036236">
    <property type="entry name" value="Znf_C2H2_sf"/>
</dbReference>
<dbReference type="FunFam" id="3.30.160.60:FF:000048">
    <property type="entry name" value="GLI family zinc finger 3"/>
    <property type="match status" value="1"/>
</dbReference>
<keyword evidence="9" id="KW-0238">DNA-binding</keyword>
<feature type="domain" description="C2H2-type" evidence="14">
    <location>
        <begin position="266"/>
        <end position="298"/>
    </location>
</feature>
<keyword evidence="16" id="KW-1185">Reference proteome</keyword>
<keyword evidence="11" id="KW-0539">Nucleus</keyword>
<evidence type="ECO:0000256" key="10">
    <source>
        <dbReference type="ARBA" id="ARBA00023163"/>
    </source>
</evidence>
<keyword evidence="8" id="KW-0805">Transcription regulation</keyword>
<evidence type="ECO:0000256" key="2">
    <source>
        <dbReference type="ARBA" id="ARBA00010831"/>
    </source>
</evidence>
<reference evidence="15" key="1">
    <citation type="submission" date="2025-08" db="UniProtKB">
        <authorList>
            <consortium name="Ensembl"/>
        </authorList>
    </citation>
    <scope>IDENTIFICATION</scope>
</reference>
<organism evidence="15 16">
    <name type="scientific">Sinocyclocheilus anshuiensis</name>
    <dbReference type="NCBI Taxonomy" id="1608454"/>
    <lineage>
        <taxon>Eukaryota</taxon>
        <taxon>Metazoa</taxon>
        <taxon>Chordata</taxon>
        <taxon>Craniata</taxon>
        <taxon>Vertebrata</taxon>
        <taxon>Euteleostomi</taxon>
        <taxon>Actinopterygii</taxon>
        <taxon>Neopterygii</taxon>
        <taxon>Teleostei</taxon>
        <taxon>Ostariophysi</taxon>
        <taxon>Cypriniformes</taxon>
        <taxon>Cyprinidae</taxon>
        <taxon>Cyprininae</taxon>
        <taxon>Sinocyclocheilus</taxon>
    </lineage>
</organism>
<evidence type="ECO:0000256" key="7">
    <source>
        <dbReference type="ARBA" id="ARBA00022833"/>
    </source>
</evidence>
<evidence type="ECO:0000256" key="11">
    <source>
        <dbReference type="ARBA" id="ARBA00023242"/>
    </source>
</evidence>
<feature type="compositionally biased region" description="Low complexity" evidence="13">
    <location>
        <begin position="124"/>
        <end position="145"/>
    </location>
</feature>
<dbReference type="Proteomes" id="UP000472260">
    <property type="component" value="Unassembled WGS sequence"/>
</dbReference>
<dbReference type="PANTHER" id="PTHR45718:SF3">
    <property type="entry name" value="ZINC FINGER PROTEIN GLIS1"/>
    <property type="match status" value="1"/>
</dbReference>
<feature type="compositionally biased region" description="Acidic residues" evidence="13">
    <location>
        <begin position="190"/>
        <end position="199"/>
    </location>
</feature>
<dbReference type="AlphaFoldDB" id="A0A671QC06"/>
<feature type="domain" description="C2H2-type" evidence="14">
    <location>
        <begin position="299"/>
        <end position="328"/>
    </location>
</feature>
<comment type="subcellular location">
    <subcellularLocation>
        <location evidence="1">Nucleus</location>
    </subcellularLocation>
</comment>
<evidence type="ECO:0000256" key="1">
    <source>
        <dbReference type="ARBA" id="ARBA00004123"/>
    </source>
</evidence>
<dbReference type="Pfam" id="PF00096">
    <property type="entry name" value="zf-C2H2"/>
    <property type="match status" value="3"/>
</dbReference>
<dbReference type="InterPro" id="IPR043359">
    <property type="entry name" value="GLI-like"/>
</dbReference>
<dbReference type="PROSITE" id="PS50157">
    <property type="entry name" value="ZINC_FINGER_C2H2_2"/>
    <property type="match status" value="5"/>
</dbReference>
<name>A0A671QC06_9TELE</name>
<dbReference type="FunFam" id="3.30.160.60:FF:000019">
    <property type="entry name" value="GLI family zinc finger 3"/>
    <property type="match status" value="1"/>
</dbReference>
<sequence>MGAGRRELDRPSIGGSGGGGGEGNLATVLSLSAMAVTVYPFNNEDGSSLLALSPSSRHSARPNASGLKRRCLSVASQSASEGIDIAANICSSQMSCVNGLRTNSSSPTAATFSHKPLPSPQLPSPSTSSCLLPLSSSSSSSSVSSVEHCEDVGSMQPGPGMGSSDGLGLLIQTGAVLDGCTATLKQEPVDEFSPSEEDQQQSPPSGLLAQPKPTGLVEQQVGDREDVFSDKQVCRWIDCSAAYEQQEELVRHIEKVHIDQRKGEDFTCFWAGCVRRYKPFNARYKLLIHMRVHSGEKPNKCMFEGCNKAFSRLENLKIHLRSHTGEKPYLCQHPGCQKAFSNSSDRAKHQRTHLDTKPYACQIPGCTKRYTDPSSLRKHVKIHSAKEQQVRRKLRACPHLESEALSECLSIQHLHGPTPSQHPHCPATSQHCLNGKEGRSPALGQEIFTGLYAGSSTTHNGAPLELLSSGPDLPPRQPRLDCDIGSPHHLSPLSGLENTREGLEYTLGCQSQQQLPLLFFPNGLAGR</sequence>
<comment type="similarity">
    <text evidence="2">Belongs to the GLI C2H2-type zinc-finger protein family.</text>
</comment>
<dbReference type="InterPro" id="IPR056436">
    <property type="entry name" value="Znf-C2H2_ZIC1-5/GLI1-3-like"/>
</dbReference>
<dbReference type="FunFam" id="3.30.160.60:FF:000453">
    <property type="entry name" value="GLIS family zinc finger 3"/>
    <property type="match status" value="1"/>
</dbReference>
<dbReference type="Gene3D" id="3.30.160.60">
    <property type="entry name" value="Classic Zinc Finger"/>
    <property type="match status" value="5"/>
</dbReference>
<evidence type="ECO:0000256" key="4">
    <source>
        <dbReference type="ARBA" id="ARBA00022723"/>
    </source>
</evidence>
<accession>A0A671QC06</accession>
<dbReference type="FunFam" id="3.30.160.60:FF:000036">
    <property type="entry name" value="GLI family zinc finger 3"/>
    <property type="match status" value="1"/>
</dbReference>
<evidence type="ECO:0000256" key="5">
    <source>
        <dbReference type="ARBA" id="ARBA00022737"/>
    </source>
</evidence>
<keyword evidence="4" id="KW-0479">Metal-binding</keyword>
<feature type="domain" description="C2H2-type" evidence="14">
    <location>
        <begin position="232"/>
        <end position="262"/>
    </location>
</feature>
<dbReference type="GO" id="GO:0000978">
    <property type="term" value="F:RNA polymerase II cis-regulatory region sequence-specific DNA binding"/>
    <property type="evidence" value="ECO:0007669"/>
    <property type="project" value="TreeGrafter"/>
</dbReference>
<evidence type="ECO:0000256" key="6">
    <source>
        <dbReference type="ARBA" id="ARBA00022771"/>
    </source>
</evidence>
<feature type="domain" description="C2H2-type" evidence="14">
    <location>
        <begin position="359"/>
        <end position="388"/>
    </location>
</feature>
<dbReference type="Pfam" id="PF23561">
    <property type="entry name" value="zf-C2H2_15"/>
    <property type="match status" value="1"/>
</dbReference>
<evidence type="ECO:0000256" key="9">
    <source>
        <dbReference type="ARBA" id="ARBA00023125"/>
    </source>
</evidence>
<keyword evidence="6 12" id="KW-0863">Zinc-finger</keyword>